<sequence>MIYCFTANNRTHFFLHVGVLSLFIVDLKLCNRTKRSAKLDMRQFSSAKSELYYSCKEEKEVFINLQSAADKIKTHKGDRNYGKSYIAIRNVVLSKLYAKN</sequence>
<accession>A0AB36MIJ3</accession>
<name>A0AB36MIJ3_9LACO</name>
<protein>
    <submittedName>
        <fullName evidence="1">Uncharacterized protein</fullName>
    </submittedName>
</protein>
<dbReference type="Proteomes" id="UP000196255">
    <property type="component" value="Unassembled WGS sequence"/>
</dbReference>
<evidence type="ECO:0000313" key="2">
    <source>
        <dbReference type="Proteomes" id="UP000196255"/>
    </source>
</evidence>
<comment type="caution">
    <text evidence="1">The sequence shown here is derived from an EMBL/GenBank/DDBJ whole genome shotgun (WGS) entry which is preliminary data.</text>
</comment>
<gene>
    <name evidence="1" type="ORF">B5G36_06565</name>
</gene>
<dbReference type="EMBL" id="NFHF01000013">
    <property type="protein sequence ID" value="OUN18291.1"/>
    <property type="molecule type" value="Genomic_DNA"/>
</dbReference>
<dbReference type="AlphaFoldDB" id="A0AB36MIJ3"/>
<organism evidence="1 2">
    <name type="scientific">Ligilactobacillus salivarius</name>
    <dbReference type="NCBI Taxonomy" id="1624"/>
    <lineage>
        <taxon>Bacteria</taxon>
        <taxon>Bacillati</taxon>
        <taxon>Bacillota</taxon>
        <taxon>Bacilli</taxon>
        <taxon>Lactobacillales</taxon>
        <taxon>Lactobacillaceae</taxon>
        <taxon>Ligilactobacillus</taxon>
    </lineage>
</organism>
<proteinExistence type="predicted"/>
<reference evidence="2" key="1">
    <citation type="submission" date="2017-04" db="EMBL/GenBank/DDBJ databases">
        <title>Function of individual gut microbiota members based on whole genome sequencing of pure cultures obtained from chicken caecum.</title>
        <authorList>
            <person name="Medvecky M."/>
            <person name="Cejkova D."/>
            <person name="Polansky O."/>
            <person name="Karasova D."/>
            <person name="Kubasova T."/>
            <person name="Cizek A."/>
            <person name="Rychlik I."/>
        </authorList>
    </citation>
    <scope>NUCLEOTIDE SEQUENCE [LARGE SCALE GENOMIC DNA]</scope>
    <source>
        <strain evidence="2">An84</strain>
    </source>
</reference>
<evidence type="ECO:0000313" key="1">
    <source>
        <dbReference type="EMBL" id="OUN18291.1"/>
    </source>
</evidence>